<dbReference type="Pfam" id="PF21597">
    <property type="entry name" value="TetR_C_43"/>
    <property type="match status" value="1"/>
</dbReference>
<dbReference type="PANTHER" id="PTHR30055:SF234">
    <property type="entry name" value="HTH-TYPE TRANSCRIPTIONAL REGULATOR BETI"/>
    <property type="match status" value="1"/>
</dbReference>
<keyword evidence="1" id="KW-0805">Transcription regulation</keyword>
<keyword evidence="2 4" id="KW-0238">DNA-binding</keyword>
<dbReference type="PRINTS" id="PR00455">
    <property type="entry name" value="HTHTETR"/>
</dbReference>
<dbReference type="GO" id="GO:0003700">
    <property type="term" value="F:DNA-binding transcription factor activity"/>
    <property type="evidence" value="ECO:0007669"/>
    <property type="project" value="TreeGrafter"/>
</dbReference>
<name>A0A939PHB6_9ACTN</name>
<sequence length="187" mass="19772">MTTTRPLRADALRNRDRLLAAAEEAFATEGPEASLNEIAKRAGVGPGTLYRHFPTRQALQTAVLKDRIERLCARAEALSGSRAPAEALAEWARVFLVHARTSQGMGGALFLEELEETAGLGVDCHAMIEEAAAAVLGRAQRAGAARSDLSPADFLQLVTGIALTTARDADTGQAERLLGLVLDAVQG</sequence>
<dbReference type="SUPFAM" id="SSF46689">
    <property type="entry name" value="Homeodomain-like"/>
    <property type="match status" value="1"/>
</dbReference>
<keyword evidence="7" id="KW-1185">Reference proteome</keyword>
<dbReference type="AlphaFoldDB" id="A0A939PHB6"/>
<reference evidence="6" key="1">
    <citation type="submission" date="2021-03" db="EMBL/GenBank/DDBJ databases">
        <authorList>
            <person name="Kanchanasin P."/>
            <person name="Saeng-In P."/>
            <person name="Phongsopitanun W."/>
            <person name="Yuki M."/>
            <person name="Kudo T."/>
            <person name="Ohkuma M."/>
            <person name="Tanasupawat S."/>
        </authorList>
    </citation>
    <scope>NUCLEOTIDE SEQUENCE</scope>
    <source>
        <strain evidence="6">GKU 128</strain>
    </source>
</reference>
<dbReference type="Gene3D" id="1.10.357.10">
    <property type="entry name" value="Tetracycline Repressor, domain 2"/>
    <property type="match status" value="1"/>
</dbReference>
<organism evidence="6 7">
    <name type="scientific">Actinomadura barringtoniae</name>
    <dbReference type="NCBI Taxonomy" id="1427535"/>
    <lineage>
        <taxon>Bacteria</taxon>
        <taxon>Bacillati</taxon>
        <taxon>Actinomycetota</taxon>
        <taxon>Actinomycetes</taxon>
        <taxon>Streptosporangiales</taxon>
        <taxon>Thermomonosporaceae</taxon>
        <taxon>Actinomadura</taxon>
    </lineage>
</organism>
<dbReference type="PANTHER" id="PTHR30055">
    <property type="entry name" value="HTH-TYPE TRANSCRIPTIONAL REGULATOR RUTR"/>
    <property type="match status" value="1"/>
</dbReference>
<dbReference type="Pfam" id="PF00440">
    <property type="entry name" value="TetR_N"/>
    <property type="match status" value="1"/>
</dbReference>
<dbReference type="InterPro" id="IPR049445">
    <property type="entry name" value="TetR_SbtR-like_C"/>
</dbReference>
<feature type="DNA-binding region" description="H-T-H motif" evidence="4">
    <location>
        <begin position="34"/>
        <end position="53"/>
    </location>
</feature>
<evidence type="ECO:0000256" key="1">
    <source>
        <dbReference type="ARBA" id="ARBA00023015"/>
    </source>
</evidence>
<evidence type="ECO:0000313" key="7">
    <source>
        <dbReference type="Proteomes" id="UP000669179"/>
    </source>
</evidence>
<evidence type="ECO:0000256" key="2">
    <source>
        <dbReference type="ARBA" id="ARBA00023125"/>
    </source>
</evidence>
<dbReference type="InterPro" id="IPR036271">
    <property type="entry name" value="Tet_transcr_reg_TetR-rel_C_sf"/>
</dbReference>
<gene>
    <name evidence="6" type="ORF">J4573_36570</name>
</gene>
<keyword evidence="3" id="KW-0804">Transcription</keyword>
<dbReference type="RefSeq" id="WP_208260683.1">
    <property type="nucleotide sequence ID" value="NZ_JAGEOJ010000017.1"/>
</dbReference>
<dbReference type="GO" id="GO:0000976">
    <property type="term" value="F:transcription cis-regulatory region binding"/>
    <property type="evidence" value="ECO:0007669"/>
    <property type="project" value="TreeGrafter"/>
</dbReference>
<evidence type="ECO:0000256" key="3">
    <source>
        <dbReference type="ARBA" id="ARBA00023163"/>
    </source>
</evidence>
<comment type="caution">
    <text evidence="6">The sequence shown here is derived from an EMBL/GenBank/DDBJ whole genome shotgun (WGS) entry which is preliminary data.</text>
</comment>
<proteinExistence type="predicted"/>
<dbReference type="SUPFAM" id="SSF48498">
    <property type="entry name" value="Tetracyclin repressor-like, C-terminal domain"/>
    <property type="match status" value="1"/>
</dbReference>
<accession>A0A939PHB6</accession>
<dbReference type="InterPro" id="IPR001647">
    <property type="entry name" value="HTH_TetR"/>
</dbReference>
<evidence type="ECO:0000313" key="6">
    <source>
        <dbReference type="EMBL" id="MBO2452655.1"/>
    </source>
</evidence>
<dbReference type="InterPro" id="IPR050109">
    <property type="entry name" value="HTH-type_TetR-like_transc_reg"/>
</dbReference>
<dbReference type="PROSITE" id="PS50977">
    <property type="entry name" value="HTH_TETR_2"/>
    <property type="match status" value="1"/>
</dbReference>
<evidence type="ECO:0000256" key="4">
    <source>
        <dbReference type="PROSITE-ProRule" id="PRU00335"/>
    </source>
</evidence>
<dbReference type="EMBL" id="JAGEOJ010000017">
    <property type="protein sequence ID" value="MBO2452655.1"/>
    <property type="molecule type" value="Genomic_DNA"/>
</dbReference>
<feature type="domain" description="HTH tetR-type" evidence="5">
    <location>
        <begin position="12"/>
        <end position="71"/>
    </location>
</feature>
<dbReference type="Proteomes" id="UP000669179">
    <property type="component" value="Unassembled WGS sequence"/>
</dbReference>
<evidence type="ECO:0000259" key="5">
    <source>
        <dbReference type="PROSITE" id="PS50977"/>
    </source>
</evidence>
<dbReference type="InterPro" id="IPR009057">
    <property type="entry name" value="Homeodomain-like_sf"/>
</dbReference>
<protein>
    <submittedName>
        <fullName evidence="6">TetR/AcrR family transcriptional regulator</fullName>
    </submittedName>
</protein>